<accession>A0ACC3N0H2</accession>
<protein>
    <submittedName>
        <fullName evidence="1">Uncharacterized protein</fullName>
    </submittedName>
</protein>
<dbReference type="Proteomes" id="UP001281147">
    <property type="component" value="Unassembled WGS sequence"/>
</dbReference>
<gene>
    <name evidence="1" type="ORF">LTR37_012099</name>
</gene>
<dbReference type="EMBL" id="JAUTXU010000110">
    <property type="protein sequence ID" value="KAK3707457.1"/>
    <property type="molecule type" value="Genomic_DNA"/>
</dbReference>
<name>A0ACC3N0H2_9PEZI</name>
<organism evidence="1 2">
    <name type="scientific">Vermiconidia calcicola</name>
    <dbReference type="NCBI Taxonomy" id="1690605"/>
    <lineage>
        <taxon>Eukaryota</taxon>
        <taxon>Fungi</taxon>
        <taxon>Dikarya</taxon>
        <taxon>Ascomycota</taxon>
        <taxon>Pezizomycotina</taxon>
        <taxon>Dothideomycetes</taxon>
        <taxon>Dothideomycetidae</taxon>
        <taxon>Mycosphaerellales</taxon>
        <taxon>Extremaceae</taxon>
        <taxon>Vermiconidia</taxon>
    </lineage>
</organism>
<reference evidence="1" key="1">
    <citation type="submission" date="2023-07" db="EMBL/GenBank/DDBJ databases">
        <title>Black Yeasts Isolated from many extreme environments.</title>
        <authorList>
            <person name="Coleine C."/>
            <person name="Stajich J.E."/>
            <person name="Selbmann L."/>
        </authorList>
    </citation>
    <scope>NUCLEOTIDE SEQUENCE</scope>
    <source>
        <strain evidence="1">CCFEE 5714</strain>
    </source>
</reference>
<proteinExistence type="predicted"/>
<comment type="caution">
    <text evidence="1">The sequence shown here is derived from an EMBL/GenBank/DDBJ whole genome shotgun (WGS) entry which is preliminary data.</text>
</comment>
<evidence type="ECO:0000313" key="1">
    <source>
        <dbReference type="EMBL" id="KAK3707457.1"/>
    </source>
</evidence>
<sequence length="392" mass="42026">MTSAAPSTTKLRLSCDECLLSKVRCEKQKPTCERCQGLGKACVYGTSRKLGRPSSGRQKGSLPTSAMHVTCIAPRADLDPMQLDTSIDLLTAGPALGGDIGLWDDLVNFDAMDTLEILQNWNEFGDPSQAQTPEVGYQSASQQPSITAPALSNLGENMTASWAAPEQDATFEVSKMPASVKLLIGGCAFEAHAIMGTLNCASKHSIIHDLIRTTPTALSSETSENAILRLDNILQRSKVAVSSVTRLLDCSCGREPHVAMMHASPVSKILSWYEVAAHHLPLAAALPTFSQSPSGSLLQNLDSTGLQATSSGIRFGSFLVNDAADQAVLHKHLLLIEIGKVNGLIDKMLATSRQQPLSSAEGGLFAVSWHKSYSHVVRAKVQELRDSINEQH</sequence>
<keyword evidence="2" id="KW-1185">Reference proteome</keyword>
<evidence type="ECO:0000313" key="2">
    <source>
        <dbReference type="Proteomes" id="UP001281147"/>
    </source>
</evidence>